<dbReference type="Proteomes" id="UP001283361">
    <property type="component" value="Unassembled WGS sequence"/>
</dbReference>
<organism evidence="1 2">
    <name type="scientific">Elysia crispata</name>
    <name type="common">lettuce slug</name>
    <dbReference type="NCBI Taxonomy" id="231223"/>
    <lineage>
        <taxon>Eukaryota</taxon>
        <taxon>Metazoa</taxon>
        <taxon>Spiralia</taxon>
        <taxon>Lophotrochozoa</taxon>
        <taxon>Mollusca</taxon>
        <taxon>Gastropoda</taxon>
        <taxon>Heterobranchia</taxon>
        <taxon>Euthyneura</taxon>
        <taxon>Panpulmonata</taxon>
        <taxon>Sacoglossa</taxon>
        <taxon>Placobranchoidea</taxon>
        <taxon>Plakobranchidae</taxon>
        <taxon>Elysia</taxon>
    </lineage>
</organism>
<reference evidence="1" key="1">
    <citation type="journal article" date="2023" name="G3 (Bethesda)">
        <title>A reference genome for the long-term kleptoplast-retaining sea slug Elysia crispata morphotype clarki.</title>
        <authorList>
            <person name="Eastman K.E."/>
            <person name="Pendleton A.L."/>
            <person name="Shaikh M.A."/>
            <person name="Suttiyut T."/>
            <person name="Ogas R."/>
            <person name="Tomko P."/>
            <person name="Gavelis G."/>
            <person name="Widhalm J.R."/>
            <person name="Wisecaver J.H."/>
        </authorList>
    </citation>
    <scope>NUCLEOTIDE SEQUENCE</scope>
    <source>
        <strain evidence="1">ECLA1</strain>
    </source>
</reference>
<keyword evidence="2" id="KW-1185">Reference proteome</keyword>
<evidence type="ECO:0000313" key="1">
    <source>
        <dbReference type="EMBL" id="KAK3793209.1"/>
    </source>
</evidence>
<dbReference type="EMBL" id="JAWDGP010001273">
    <property type="protein sequence ID" value="KAK3793209.1"/>
    <property type="molecule type" value="Genomic_DNA"/>
</dbReference>
<comment type="caution">
    <text evidence="1">The sequence shown here is derived from an EMBL/GenBank/DDBJ whole genome shotgun (WGS) entry which is preliminary data.</text>
</comment>
<accession>A0AAE1ASI0</accession>
<gene>
    <name evidence="1" type="ORF">RRG08_012885</name>
</gene>
<name>A0AAE1ASI0_9GAST</name>
<proteinExistence type="predicted"/>
<protein>
    <submittedName>
        <fullName evidence="1">Uncharacterized protein</fullName>
    </submittedName>
</protein>
<sequence>MNLVDTASVPDNQLNRVDKIKRPWRLACPLPCAAAGLLKWVIEKLTSRPDPEIARVTLMPVEPCRLSSELRLGLPVSSSNHTVPCKPLSLQFIAADQTRDQSRPGPYGEGTCLAQVY</sequence>
<evidence type="ECO:0000313" key="2">
    <source>
        <dbReference type="Proteomes" id="UP001283361"/>
    </source>
</evidence>
<dbReference type="AlphaFoldDB" id="A0AAE1ASI0"/>